<dbReference type="Proteomes" id="UP000492821">
    <property type="component" value="Unassembled WGS sequence"/>
</dbReference>
<proteinExistence type="predicted"/>
<dbReference type="AlphaFoldDB" id="A0A7E4UWM3"/>
<dbReference type="WBParaSite" id="Pan_g13416.t1">
    <property type="protein sequence ID" value="Pan_g13416.t1"/>
    <property type="gene ID" value="Pan_g13416"/>
</dbReference>
<organism evidence="1 2">
    <name type="scientific">Panagrellus redivivus</name>
    <name type="common">Microworm</name>
    <dbReference type="NCBI Taxonomy" id="6233"/>
    <lineage>
        <taxon>Eukaryota</taxon>
        <taxon>Metazoa</taxon>
        <taxon>Ecdysozoa</taxon>
        <taxon>Nematoda</taxon>
        <taxon>Chromadorea</taxon>
        <taxon>Rhabditida</taxon>
        <taxon>Tylenchina</taxon>
        <taxon>Panagrolaimomorpha</taxon>
        <taxon>Panagrolaimoidea</taxon>
        <taxon>Panagrolaimidae</taxon>
        <taxon>Panagrellus</taxon>
    </lineage>
</organism>
<evidence type="ECO:0000313" key="1">
    <source>
        <dbReference type="Proteomes" id="UP000492821"/>
    </source>
</evidence>
<name>A0A7E4UWM3_PANRE</name>
<accession>A0A7E4UWM3</accession>
<protein>
    <submittedName>
        <fullName evidence="2">Uncharacterized protein</fullName>
    </submittedName>
</protein>
<reference evidence="1" key="1">
    <citation type="journal article" date="2013" name="Genetics">
        <title>The draft genome and transcriptome of Panagrellus redivivus are shaped by the harsh demands of a free-living lifestyle.</title>
        <authorList>
            <person name="Srinivasan J."/>
            <person name="Dillman A.R."/>
            <person name="Macchietto M.G."/>
            <person name="Heikkinen L."/>
            <person name="Lakso M."/>
            <person name="Fracchia K.M."/>
            <person name="Antoshechkin I."/>
            <person name="Mortazavi A."/>
            <person name="Wong G."/>
            <person name="Sternberg P.W."/>
        </authorList>
    </citation>
    <scope>NUCLEOTIDE SEQUENCE [LARGE SCALE GENOMIC DNA]</scope>
    <source>
        <strain evidence="1">MT8872</strain>
    </source>
</reference>
<keyword evidence="1" id="KW-1185">Reference proteome</keyword>
<reference evidence="2" key="2">
    <citation type="submission" date="2020-10" db="UniProtKB">
        <authorList>
            <consortium name="WormBaseParasite"/>
        </authorList>
    </citation>
    <scope>IDENTIFICATION</scope>
</reference>
<evidence type="ECO:0000313" key="2">
    <source>
        <dbReference type="WBParaSite" id="Pan_g13416.t1"/>
    </source>
</evidence>
<sequence>MPSIATKAVEAVICEKFPRSLRRFAVCASLFGAQKLLSIADYIPTTYYFIAHSSQDPPECNVKTQRIFSAASSLAACVFGF</sequence>